<dbReference type="AlphaFoldDB" id="A0A8H4VKF9"/>
<evidence type="ECO:0000256" key="1">
    <source>
        <dbReference type="SAM" id="Coils"/>
    </source>
</evidence>
<dbReference type="Gene3D" id="1.20.1280.50">
    <property type="match status" value="1"/>
</dbReference>
<dbReference type="EMBL" id="JAACJL010000046">
    <property type="protein sequence ID" value="KAF4612912.1"/>
    <property type="molecule type" value="Genomic_DNA"/>
</dbReference>
<protein>
    <recommendedName>
        <fullName evidence="4">F-box domain-containing protein</fullName>
    </recommendedName>
</protein>
<gene>
    <name evidence="2" type="ORF">D9613_011008</name>
</gene>
<keyword evidence="1" id="KW-0175">Coiled coil</keyword>
<evidence type="ECO:0008006" key="4">
    <source>
        <dbReference type="Google" id="ProtNLM"/>
    </source>
</evidence>
<evidence type="ECO:0000313" key="2">
    <source>
        <dbReference type="EMBL" id="KAF4612912.1"/>
    </source>
</evidence>
<evidence type="ECO:0000313" key="3">
    <source>
        <dbReference type="Proteomes" id="UP000521872"/>
    </source>
</evidence>
<feature type="coiled-coil region" evidence="1">
    <location>
        <begin position="21"/>
        <end position="48"/>
    </location>
</feature>
<comment type="caution">
    <text evidence="2">The sequence shown here is derived from an EMBL/GenBank/DDBJ whole genome shotgun (WGS) entry which is preliminary data.</text>
</comment>
<sequence>MVSIVNTNLNEEGSCERNWKVVAVQKKLDASEQEIAELTEKLERLKLAHCRLKEELNATASPILSLPAEILVEIFLLFCDLQKKEPSKLVLQHPPAFVIGSVCRAWRRLVWSTPRMWGTLAITFCPLRIKIQNELLQEWIERSQNTMLSVYLFSEYPEEHEGVIEDEDDDGMHGYYEPPAETFAILCSASDRWRVLHTPAFLRLRERLASGGVRAPVLRDLDFSVCATDHHNGVRSVKWDLSGSSMVREVNLRLWSHEGLGVQWQGVTHVELSMKLSSMLHILLGSKNMESCIIKQPPYRNIGNAFDINLTKTYTCLPNLTSLSFATEPYVVSALLAYISAPNLKYLSLELANAQTSWMTETLEFLKRSSCALTDFVVSNFEDCDFTRLLPYLKTVNRFSLCGGDAILNHLSGHLLEALTPSNSPNFLPDLEELVLEGTLKASIDKISNMVKSRLAPPPPEDDMTPIRQIQHVHIKYDNVSWSRTINPNRLQKFYLELAILSSTTGASLNVQWSERQTF</sequence>
<keyword evidence="3" id="KW-1185">Reference proteome</keyword>
<name>A0A8H4VKF9_9AGAR</name>
<organism evidence="2 3">
    <name type="scientific">Agrocybe pediades</name>
    <dbReference type="NCBI Taxonomy" id="84607"/>
    <lineage>
        <taxon>Eukaryota</taxon>
        <taxon>Fungi</taxon>
        <taxon>Dikarya</taxon>
        <taxon>Basidiomycota</taxon>
        <taxon>Agaricomycotina</taxon>
        <taxon>Agaricomycetes</taxon>
        <taxon>Agaricomycetidae</taxon>
        <taxon>Agaricales</taxon>
        <taxon>Agaricineae</taxon>
        <taxon>Strophariaceae</taxon>
        <taxon>Agrocybe</taxon>
    </lineage>
</organism>
<reference evidence="2 3" key="1">
    <citation type="submission" date="2019-12" db="EMBL/GenBank/DDBJ databases">
        <authorList>
            <person name="Floudas D."/>
            <person name="Bentzer J."/>
            <person name="Ahren D."/>
            <person name="Johansson T."/>
            <person name="Persson P."/>
            <person name="Tunlid A."/>
        </authorList>
    </citation>
    <scope>NUCLEOTIDE SEQUENCE [LARGE SCALE GENOMIC DNA]</scope>
    <source>
        <strain evidence="2 3">CBS 102.39</strain>
    </source>
</reference>
<dbReference type="Proteomes" id="UP000521872">
    <property type="component" value="Unassembled WGS sequence"/>
</dbReference>
<accession>A0A8H4VKF9</accession>
<proteinExistence type="predicted"/>